<feature type="chain" id="PRO_5002627742" evidence="1">
    <location>
        <begin position="19"/>
        <end position="58"/>
    </location>
</feature>
<name>A0NTF7_ROSAI</name>
<feature type="signal peptide" evidence="1">
    <location>
        <begin position="1"/>
        <end position="18"/>
    </location>
</feature>
<proteinExistence type="predicted"/>
<keyword evidence="1" id="KW-0732">Signal</keyword>
<sequence length="58" mass="6222">MRISIALAGVLIATPAAAHDSTSPLAGEEAVEHAHIADEIWNLFLPKAEASADIFRRR</sequence>
<gene>
    <name evidence="2" type="ORF">SIAM614_11348</name>
</gene>
<dbReference type="EMBL" id="AAUW01000008">
    <property type="protein sequence ID" value="EAV43716.1"/>
    <property type="molecule type" value="Genomic_DNA"/>
</dbReference>
<dbReference type="GeneID" id="68850514"/>
<dbReference type="RefSeq" id="WP_006934800.1">
    <property type="nucleotide sequence ID" value="NZ_AAUW01000008.1"/>
</dbReference>
<evidence type="ECO:0000313" key="3">
    <source>
        <dbReference type="Proteomes" id="UP000004848"/>
    </source>
</evidence>
<comment type="caution">
    <text evidence="2">The sequence shown here is derived from an EMBL/GenBank/DDBJ whole genome shotgun (WGS) entry which is preliminary data.</text>
</comment>
<reference evidence="2 3" key="1">
    <citation type="submission" date="2006-05" db="EMBL/GenBank/DDBJ databases">
        <authorList>
            <person name="King G."/>
            <person name="Ferriera S."/>
            <person name="Johnson J."/>
            <person name="Kravitz S."/>
            <person name="Beeson K."/>
            <person name="Sutton G."/>
            <person name="Rogers Y.-H."/>
            <person name="Friedman R."/>
            <person name="Frazier M."/>
            <person name="Venter J.C."/>
        </authorList>
    </citation>
    <scope>NUCLEOTIDE SEQUENCE [LARGE SCALE GENOMIC DNA]</scope>
    <source>
        <strain evidence="3">ATCC 25650 / DSM 13394 / JCM 20685 / NBRC 16684 / NCIMB 2208 / IAM 12614 / B1</strain>
    </source>
</reference>
<dbReference type="AlphaFoldDB" id="A0NTF7"/>
<dbReference type="Proteomes" id="UP000004848">
    <property type="component" value="Unassembled WGS sequence"/>
</dbReference>
<evidence type="ECO:0000313" key="2">
    <source>
        <dbReference type="EMBL" id="EAV43716.1"/>
    </source>
</evidence>
<organism evidence="2 3">
    <name type="scientific">Roseibium aggregatum (strain ATCC 25650 / DSM 13394 / JCM 20685 / NBRC 16684 / NCIMB 2208 / IAM 12614 / B1)</name>
    <name type="common">Stappia aggregata</name>
    <dbReference type="NCBI Taxonomy" id="384765"/>
    <lineage>
        <taxon>Bacteria</taxon>
        <taxon>Pseudomonadati</taxon>
        <taxon>Pseudomonadota</taxon>
        <taxon>Alphaproteobacteria</taxon>
        <taxon>Hyphomicrobiales</taxon>
        <taxon>Stappiaceae</taxon>
        <taxon>Roseibium</taxon>
    </lineage>
</organism>
<protein>
    <submittedName>
        <fullName evidence="2">Uncharacterized protein</fullName>
    </submittedName>
</protein>
<accession>A0NTF7</accession>
<evidence type="ECO:0000256" key="1">
    <source>
        <dbReference type="SAM" id="SignalP"/>
    </source>
</evidence>